<reference evidence="7 8" key="1">
    <citation type="submission" date="2018-10" db="EMBL/GenBank/DDBJ databases">
        <authorList>
            <person name="Criscuolo A."/>
        </authorList>
    </citation>
    <scope>NUCLEOTIDE SEQUENCE [LARGE SCALE GENOMIC DNA]</scope>
    <source>
        <strain evidence="7">DnA1</strain>
    </source>
</reference>
<dbReference type="PANTHER" id="PTHR47268:SF4">
    <property type="entry name" value="ACYLPHOSPHATASE"/>
    <property type="match status" value="1"/>
</dbReference>
<keyword evidence="4 7" id="KW-0378">Hydrolase</keyword>
<dbReference type="InterPro" id="IPR001792">
    <property type="entry name" value="Acylphosphatase-like_dom"/>
</dbReference>
<dbReference type="AlphaFoldDB" id="A0A3P4AXZ8"/>
<keyword evidence="8" id="KW-1185">Reference proteome</keyword>
<feature type="active site" evidence="4">
    <location>
        <position position="27"/>
    </location>
</feature>
<protein>
    <recommendedName>
        <fullName evidence="2 4">acylphosphatase</fullName>
        <ecNumber evidence="2 4">3.6.1.7</ecNumber>
    </recommendedName>
</protein>
<dbReference type="PRINTS" id="PR00112">
    <property type="entry name" value="ACYLPHPHTASE"/>
</dbReference>
<dbReference type="Proteomes" id="UP000277294">
    <property type="component" value="Unassembled WGS sequence"/>
</dbReference>
<dbReference type="OrthoDB" id="5295388at2"/>
<feature type="active site" evidence="4">
    <location>
        <position position="45"/>
    </location>
</feature>
<evidence type="ECO:0000313" key="8">
    <source>
        <dbReference type="Proteomes" id="UP000277294"/>
    </source>
</evidence>
<dbReference type="NCBIfam" id="NF010998">
    <property type="entry name" value="PRK14424.1"/>
    <property type="match status" value="1"/>
</dbReference>
<dbReference type="Gene3D" id="3.30.70.100">
    <property type="match status" value="1"/>
</dbReference>
<proteinExistence type="inferred from homology"/>
<feature type="domain" description="Acylphosphatase-like" evidence="6">
    <location>
        <begin position="12"/>
        <end position="98"/>
    </location>
</feature>
<evidence type="ECO:0000256" key="1">
    <source>
        <dbReference type="ARBA" id="ARBA00005614"/>
    </source>
</evidence>
<dbReference type="SUPFAM" id="SSF54975">
    <property type="entry name" value="Acylphosphatase/BLUF domain-like"/>
    <property type="match status" value="1"/>
</dbReference>
<gene>
    <name evidence="7" type="primary">acyP</name>
    <name evidence="7" type="ORF">PIGHUM_00482</name>
</gene>
<comment type="similarity">
    <text evidence="1 5">Belongs to the acylphosphatase family.</text>
</comment>
<dbReference type="Pfam" id="PF00708">
    <property type="entry name" value="Acylphosphatase"/>
    <property type="match status" value="1"/>
</dbReference>
<evidence type="ECO:0000256" key="3">
    <source>
        <dbReference type="ARBA" id="ARBA00047645"/>
    </source>
</evidence>
<dbReference type="PROSITE" id="PS00151">
    <property type="entry name" value="ACYLPHOSPHATASE_2"/>
    <property type="match status" value="1"/>
</dbReference>
<dbReference type="EMBL" id="UWPJ01000005">
    <property type="protein sequence ID" value="VCU68431.1"/>
    <property type="molecule type" value="Genomic_DNA"/>
</dbReference>
<evidence type="ECO:0000313" key="7">
    <source>
        <dbReference type="EMBL" id="VCU68431.1"/>
    </source>
</evidence>
<dbReference type="GO" id="GO:0003998">
    <property type="term" value="F:acylphosphatase activity"/>
    <property type="evidence" value="ECO:0007669"/>
    <property type="project" value="UniProtKB-EC"/>
</dbReference>
<sequence length="98" mass="11099">MQELDTNHPVETVLVRVTGRVQGVGYRISTVRRAHLVGVGGWVRNNEDGSVEALVQGTPEQVDAMLEWLRQGPPAAQVRELASERQYIERRYPSFEQQ</sequence>
<evidence type="ECO:0000259" key="6">
    <source>
        <dbReference type="PROSITE" id="PS51160"/>
    </source>
</evidence>
<evidence type="ECO:0000256" key="5">
    <source>
        <dbReference type="RuleBase" id="RU004168"/>
    </source>
</evidence>
<comment type="catalytic activity">
    <reaction evidence="3 4">
        <text>an acyl phosphate + H2O = a carboxylate + phosphate + H(+)</text>
        <dbReference type="Rhea" id="RHEA:14965"/>
        <dbReference type="ChEBI" id="CHEBI:15377"/>
        <dbReference type="ChEBI" id="CHEBI:15378"/>
        <dbReference type="ChEBI" id="CHEBI:29067"/>
        <dbReference type="ChEBI" id="CHEBI:43474"/>
        <dbReference type="ChEBI" id="CHEBI:59918"/>
        <dbReference type="EC" id="3.6.1.7"/>
    </reaction>
</comment>
<dbReference type="EC" id="3.6.1.7" evidence="2 4"/>
<dbReference type="PANTHER" id="PTHR47268">
    <property type="entry name" value="ACYLPHOSPHATASE"/>
    <property type="match status" value="1"/>
</dbReference>
<dbReference type="InterPro" id="IPR017968">
    <property type="entry name" value="Acylphosphatase_CS"/>
</dbReference>
<evidence type="ECO:0000256" key="4">
    <source>
        <dbReference type="PROSITE-ProRule" id="PRU00520"/>
    </source>
</evidence>
<organism evidence="7 8">
    <name type="scientific">Pigmentiphaga humi</name>
    <dbReference type="NCBI Taxonomy" id="2478468"/>
    <lineage>
        <taxon>Bacteria</taxon>
        <taxon>Pseudomonadati</taxon>
        <taxon>Pseudomonadota</taxon>
        <taxon>Betaproteobacteria</taxon>
        <taxon>Burkholderiales</taxon>
        <taxon>Alcaligenaceae</taxon>
        <taxon>Pigmentiphaga</taxon>
    </lineage>
</organism>
<name>A0A3P4AXZ8_9BURK</name>
<dbReference type="InterPro" id="IPR036046">
    <property type="entry name" value="Acylphosphatase-like_dom_sf"/>
</dbReference>
<dbReference type="InterPro" id="IPR020456">
    <property type="entry name" value="Acylphosphatase"/>
</dbReference>
<dbReference type="RefSeq" id="WP_124077641.1">
    <property type="nucleotide sequence ID" value="NZ_UWPJ01000005.1"/>
</dbReference>
<dbReference type="PROSITE" id="PS51160">
    <property type="entry name" value="ACYLPHOSPHATASE_3"/>
    <property type="match status" value="1"/>
</dbReference>
<evidence type="ECO:0000256" key="2">
    <source>
        <dbReference type="ARBA" id="ARBA00012150"/>
    </source>
</evidence>
<accession>A0A3P4AXZ8</accession>